<dbReference type="Proteomes" id="UP000320762">
    <property type="component" value="Unassembled WGS sequence"/>
</dbReference>
<evidence type="ECO:0000313" key="2">
    <source>
        <dbReference type="EMBL" id="TRM56610.1"/>
    </source>
</evidence>
<comment type="caution">
    <text evidence="2">The sequence shown here is derived from an EMBL/GenBank/DDBJ whole genome shotgun (WGS) entry which is preliminary data.</text>
</comment>
<evidence type="ECO:0000256" key="1">
    <source>
        <dbReference type="SAM" id="MobiDB-lite"/>
    </source>
</evidence>
<feature type="non-terminal residue" evidence="2">
    <location>
        <position position="1"/>
    </location>
</feature>
<dbReference type="EMBL" id="VDMD01000064">
    <property type="protein sequence ID" value="TRM56610.1"/>
    <property type="molecule type" value="Genomic_DNA"/>
</dbReference>
<proteinExistence type="predicted"/>
<name>A0A550BVM6_9AGAR</name>
<sequence length="284" mass="31112">DSLPFEVLTIGGQTMAYLPGGRADLPKLTSFAREHPDMFEIFFPNVNIADLLAGKYNVLDNPEASNSASDVGSVASTDDSLTGSPPPMATDVPRTRLRTNLTTSRVRNPCLQSYWLTSKLIHPSLCALCLQDHKVVLRTPSLTAVCWTLLTSSVTVVANCTKHIGAHSAFIQRSIKDRTRLFPWDPRRAVPSNPHELRDAAYRSFLAGQGLPSYVPPTRISASYVPRQRSVNTRSAGVQNVVGGVTLWCLTRDPSPLDIIYSVAGSTVVPEDGRIYTFEELFPD</sequence>
<evidence type="ECO:0000313" key="3">
    <source>
        <dbReference type="Proteomes" id="UP000320762"/>
    </source>
</evidence>
<accession>A0A550BVM6</accession>
<gene>
    <name evidence="2" type="ORF">BD626DRAFT_352407</name>
</gene>
<feature type="compositionally biased region" description="Polar residues" evidence="1">
    <location>
        <begin position="65"/>
        <end position="83"/>
    </location>
</feature>
<protein>
    <submittedName>
        <fullName evidence="2">Uncharacterized protein</fullName>
    </submittedName>
</protein>
<feature type="non-terminal residue" evidence="2">
    <location>
        <position position="284"/>
    </location>
</feature>
<keyword evidence="3" id="KW-1185">Reference proteome</keyword>
<organism evidence="2 3">
    <name type="scientific">Schizophyllum amplum</name>
    <dbReference type="NCBI Taxonomy" id="97359"/>
    <lineage>
        <taxon>Eukaryota</taxon>
        <taxon>Fungi</taxon>
        <taxon>Dikarya</taxon>
        <taxon>Basidiomycota</taxon>
        <taxon>Agaricomycotina</taxon>
        <taxon>Agaricomycetes</taxon>
        <taxon>Agaricomycetidae</taxon>
        <taxon>Agaricales</taxon>
        <taxon>Schizophyllaceae</taxon>
        <taxon>Schizophyllum</taxon>
    </lineage>
</organism>
<feature type="region of interest" description="Disordered" evidence="1">
    <location>
        <begin position="65"/>
        <end position="93"/>
    </location>
</feature>
<dbReference type="AlphaFoldDB" id="A0A550BVM6"/>
<reference evidence="2 3" key="1">
    <citation type="journal article" date="2019" name="New Phytol.">
        <title>Comparative genomics reveals unique wood-decay strategies and fruiting body development in the Schizophyllaceae.</title>
        <authorList>
            <person name="Almasi E."/>
            <person name="Sahu N."/>
            <person name="Krizsan K."/>
            <person name="Balint B."/>
            <person name="Kovacs G.M."/>
            <person name="Kiss B."/>
            <person name="Cseklye J."/>
            <person name="Drula E."/>
            <person name="Henrissat B."/>
            <person name="Nagy I."/>
            <person name="Chovatia M."/>
            <person name="Adam C."/>
            <person name="LaButti K."/>
            <person name="Lipzen A."/>
            <person name="Riley R."/>
            <person name="Grigoriev I.V."/>
            <person name="Nagy L.G."/>
        </authorList>
    </citation>
    <scope>NUCLEOTIDE SEQUENCE [LARGE SCALE GENOMIC DNA]</scope>
    <source>
        <strain evidence="2 3">NL-1724</strain>
    </source>
</reference>